<keyword evidence="3" id="KW-0862">Zinc</keyword>
<name>A0A6G0VSE7_APHCR</name>
<dbReference type="InterPro" id="IPR007588">
    <property type="entry name" value="Znf_FLYWCH"/>
</dbReference>
<sequence>MENIASQRNREKFYENGFLYVFDKLSADKKTEFWRCEQKRHCKARVHIVNREVVKTINMHSHEPSAAKVAADKIVTKIKKRTLETQESTCQVINECTQNTDVACQGALPNQQALKKLIRRKRNEVHQAPSNPTNLADLEIPECYKTYESEPGKTENFLLADSGPGVDRILIFGRQRNLEIALICDDFFMDGTVTYDKLFGMIKVLLPNLDPKSITCDYEMAAFKSVSEIFPAAEIRGCFFHLVNNMKKKLCELGLTNRYNNEPNFSLYDKMVIALAFVPIEDIDNALLSLSENLPDDVQPILDWFEENYVGRMNRRGNERRQPLFPHEMWNVFNRTLSQQDRTNNHAEAAHRRLQTELSMDHPTIWKLIDGLRKVQANRDFYYEHLVAGHNSPVKLKKYRDADQRILTIRPAIQRPLYSCPLDPAPSWPRRVNRAYLAAPNCPIPCINTCNN</sequence>
<dbReference type="Gene3D" id="2.20.25.240">
    <property type="match status" value="1"/>
</dbReference>
<keyword evidence="1" id="KW-0479">Metal-binding</keyword>
<dbReference type="PANTHER" id="PTHR37975:SF3">
    <property type="entry name" value="FLYWCH TRANSCRIPTION FACTOR 3"/>
    <property type="match status" value="1"/>
</dbReference>
<comment type="caution">
    <text evidence="5">The sequence shown here is derived from an EMBL/GenBank/DDBJ whole genome shotgun (WGS) entry which is preliminary data.</text>
</comment>
<evidence type="ECO:0000256" key="1">
    <source>
        <dbReference type="ARBA" id="ARBA00022723"/>
    </source>
</evidence>
<organism evidence="5 6">
    <name type="scientific">Aphis craccivora</name>
    <name type="common">Cowpea aphid</name>
    <dbReference type="NCBI Taxonomy" id="307492"/>
    <lineage>
        <taxon>Eukaryota</taxon>
        <taxon>Metazoa</taxon>
        <taxon>Ecdysozoa</taxon>
        <taxon>Arthropoda</taxon>
        <taxon>Hexapoda</taxon>
        <taxon>Insecta</taxon>
        <taxon>Pterygota</taxon>
        <taxon>Neoptera</taxon>
        <taxon>Paraneoptera</taxon>
        <taxon>Hemiptera</taxon>
        <taxon>Sternorrhyncha</taxon>
        <taxon>Aphidomorpha</taxon>
        <taxon>Aphidoidea</taxon>
        <taxon>Aphididae</taxon>
        <taxon>Aphidini</taxon>
        <taxon>Aphis</taxon>
        <taxon>Aphis</taxon>
    </lineage>
</organism>
<dbReference type="Proteomes" id="UP000478052">
    <property type="component" value="Unassembled WGS sequence"/>
</dbReference>
<feature type="domain" description="FLYWCH-type" evidence="4">
    <location>
        <begin position="4"/>
        <end position="62"/>
    </location>
</feature>
<evidence type="ECO:0000256" key="2">
    <source>
        <dbReference type="ARBA" id="ARBA00022771"/>
    </source>
</evidence>
<dbReference type="EMBL" id="VUJU01012478">
    <property type="protein sequence ID" value="KAF0707592.1"/>
    <property type="molecule type" value="Genomic_DNA"/>
</dbReference>
<dbReference type="InterPro" id="IPR052887">
    <property type="entry name" value="FLYWCH-type_ZF"/>
</dbReference>
<evidence type="ECO:0000256" key="3">
    <source>
        <dbReference type="ARBA" id="ARBA00022833"/>
    </source>
</evidence>
<dbReference type="AlphaFoldDB" id="A0A6G0VSE7"/>
<proteinExistence type="predicted"/>
<dbReference type="GO" id="GO:0003700">
    <property type="term" value="F:DNA-binding transcription factor activity"/>
    <property type="evidence" value="ECO:0007669"/>
    <property type="project" value="TreeGrafter"/>
</dbReference>
<evidence type="ECO:0000313" key="6">
    <source>
        <dbReference type="Proteomes" id="UP000478052"/>
    </source>
</evidence>
<accession>A0A6G0VSE7</accession>
<dbReference type="PANTHER" id="PTHR37975">
    <property type="entry name" value="FLYWCH ZINC FINGER TRANSCRIPTION FACTOR HOMOLOG"/>
    <property type="match status" value="1"/>
</dbReference>
<dbReference type="GO" id="GO:0045892">
    <property type="term" value="P:negative regulation of DNA-templated transcription"/>
    <property type="evidence" value="ECO:0007669"/>
    <property type="project" value="TreeGrafter"/>
</dbReference>
<dbReference type="GO" id="GO:0005634">
    <property type="term" value="C:nucleus"/>
    <property type="evidence" value="ECO:0007669"/>
    <property type="project" value="TreeGrafter"/>
</dbReference>
<dbReference type="GO" id="GO:0043565">
    <property type="term" value="F:sequence-specific DNA binding"/>
    <property type="evidence" value="ECO:0007669"/>
    <property type="project" value="TreeGrafter"/>
</dbReference>
<evidence type="ECO:0000313" key="5">
    <source>
        <dbReference type="EMBL" id="KAF0707592.1"/>
    </source>
</evidence>
<dbReference type="GO" id="GO:0008270">
    <property type="term" value="F:zinc ion binding"/>
    <property type="evidence" value="ECO:0007669"/>
    <property type="project" value="UniProtKB-KW"/>
</dbReference>
<keyword evidence="6" id="KW-1185">Reference proteome</keyword>
<reference evidence="5 6" key="1">
    <citation type="submission" date="2019-08" db="EMBL/GenBank/DDBJ databases">
        <title>Whole genome of Aphis craccivora.</title>
        <authorList>
            <person name="Voronova N.V."/>
            <person name="Shulinski R.S."/>
            <person name="Bandarenka Y.V."/>
            <person name="Zhorov D.G."/>
            <person name="Warner D."/>
        </authorList>
    </citation>
    <scope>NUCLEOTIDE SEQUENCE [LARGE SCALE GENOMIC DNA]</scope>
    <source>
        <strain evidence="5">180601</strain>
        <tissue evidence="5">Whole Body</tissue>
    </source>
</reference>
<dbReference type="Pfam" id="PF04500">
    <property type="entry name" value="FLYWCH"/>
    <property type="match status" value="1"/>
</dbReference>
<gene>
    <name evidence="5" type="ORF">FWK35_00036298</name>
</gene>
<evidence type="ECO:0000259" key="4">
    <source>
        <dbReference type="Pfam" id="PF04500"/>
    </source>
</evidence>
<keyword evidence="2" id="KW-0863">Zinc-finger</keyword>
<protein>
    <recommendedName>
        <fullName evidence="4">FLYWCH-type domain-containing protein</fullName>
    </recommendedName>
</protein>
<dbReference type="OrthoDB" id="6606759at2759"/>